<dbReference type="GO" id="GO:0043565">
    <property type="term" value="F:sequence-specific DNA binding"/>
    <property type="evidence" value="ECO:0007669"/>
    <property type="project" value="InterPro"/>
</dbReference>
<dbReference type="Gene3D" id="2.60.120.10">
    <property type="entry name" value="Jelly Rolls"/>
    <property type="match status" value="1"/>
</dbReference>
<keyword evidence="6" id="KW-1185">Reference proteome</keyword>
<evidence type="ECO:0000256" key="3">
    <source>
        <dbReference type="ARBA" id="ARBA00023163"/>
    </source>
</evidence>
<evidence type="ECO:0000256" key="2">
    <source>
        <dbReference type="ARBA" id="ARBA00023125"/>
    </source>
</evidence>
<sequence length="289" mass="33171">MDDFFKYLTSNQEDKQWGIAFNVVGKATVEPGAIYPAPEHPNGYFFNWSSGRTLSEYQINYITEGSGVLETKSEKHKIEAGTIMLIKPGVWHRYRPNKKTGWVEHYIGIEGDIIDRLFTNPILNAKSPVIKCGLKESVLDCYHRIFELAQKEKPGFQLISSGIAIRLLGSVVSHVKNRDFKGKPLEIAMEDAKFIMRDNLHQDLDFKELASSLNLGYSYFRKMFKKHTGVSPGQYHLHLRLMRAKELLLATDMPIKQVAYETGFDSIHYFSRLFKNKMGQPPSEMRSDE</sequence>
<keyword evidence="1" id="KW-0805">Transcription regulation</keyword>
<evidence type="ECO:0000256" key="1">
    <source>
        <dbReference type="ARBA" id="ARBA00023015"/>
    </source>
</evidence>
<dbReference type="Gene3D" id="1.10.10.60">
    <property type="entry name" value="Homeodomain-like"/>
    <property type="match status" value="2"/>
</dbReference>
<dbReference type="InterPro" id="IPR009057">
    <property type="entry name" value="Homeodomain-like_sf"/>
</dbReference>
<dbReference type="EMBL" id="SLWK01000007">
    <property type="protein sequence ID" value="TCO07760.1"/>
    <property type="molecule type" value="Genomic_DNA"/>
</dbReference>
<dbReference type="SUPFAM" id="SSF51215">
    <property type="entry name" value="Regulatory protein AraC"/>
    <property type="match status" value="1"/>
</dbReference>
<protein>
    <submittedName>
        <fullName evidence="5">AraC-like protein</fullName>
    </submittedName>
</protein>
<evidence type="ECO:0000313" key="5">
    <source>
        <dbReference type="EMBL" id="TCO07760.1"/>
    </source>
</evidence>
<dbReference type="Pfam" id="PF02311">
    <property type="entry name" value="AraC_binding"/>
    <property type="match status" value="1"/>
</dbReference>
<keyword evidence="3" id="KW-0804">Transcription</keyword>
<gene>
    <name evidence="5" type="ORF">EV194_107144</name>
</gene>
<dbReference type="RefSeq" id="WP_132434076.1">
    <property type="nucleotide sequence ID" value="NZ_SLWK01000007.1"/>
</dbReference>
<dbReference type="SUPFAM" id="SSF46689">
    <property type="entry name" value="Homeodomain-like"/>
    <property type="match status" value="2"/>
</dbReference>
<keyword evidence="2" id="KW-0238">DNA-binding</keyword>
<evidence type="ECO:0000313" key="6">
    <source>
        <dbReference type="Proteomes" id="UP000295221"/>
    </source>
</evidence>
<dbReference type="InterPro" id="IPR020449">
    <property type="entry name" value="Tscrpt_reg_AraC-type_HTH"/>
</dbReference>
<dbReference type="PRINTS" id="PR00032">
    <property type="entry name" value="HTHARAC"/>
</dbReference>
<dbReference type="InterPro" id="IPR018062">
    <property type="entry name" value="HTH_AraC-typ_CS"/>
</dbReference>
<dbReference type="InterPro" id="IPR003313">
    <property type="entry name" value="AraC-bd"/>
</dbReference>
<dbReference type="Pfam" id="PF12833">
    <property type="entry name" value="HTH_18"/>
    <property type="match status" value="1"/>
</dbReference>
<reference evidence="5 6" key="1">
    <citation type="submission" date="2019-03" db="EMBL/GenBank/DDBJ databases">
        <title>Genomic Encyclopedia of Type Strains, Phase IV (KMG-IV): sequencing the most valuable type-strain genomes for metagenomic binning, comparative biology and taxonomic classification.</title>
        <authorList>
            <person name="Goeker M."/>
        </authorList>
    </citation>
    <scope>NUCLEOTIDE SEQUENCE [LARGE SCALE GENOMIC DNA]</scope>
    <source>
        <strain evidence="5 6">DSM 24179</strain>
    </source>
</reference>
<dbReference type="PANTHER" id="PTHR43280:SF30">
    <property type="entry name" value="MMSAB OPERON REGULATORY PROTEIN"/>
    <property type="match status" value="1"/>
</dbReference>
<dbReference type="GO" id="GO:0003700">
    <property type="term" value="F:DNA-binding transcription factor activity"/>
    <property type="evidence" value="ECO:0007669"/>
    <property type="project" value="InterPro"/>
</dbReference>
<feature type="domain" description="HTH araC/xylS-type" evidence="4">
    <location>
        <begin position="190"/>
        <end position="288"/>
    </location>
</feature>
<dbReference type="SMART" id="SM00342">
    <property type="entry name" value="HTH_ARAC"/>
    <property type="match status" value="1"/>
</dbReference>
<dbReference type="InterPro" id="IPR037923">
    <property type="entry name" value="HTH-like"/>
</dbReference>
<evidence type="ECO:0000259" key="4">
    <source>
        <dbReference type="PROSITE" id="PS01124"/>
    </source>
</evidence>
<dbReference type="OrthoDB" id="9782911at2"/>
<dbReference type="PANTHER" id="PTHR43280">
    <property type="entry name" value="ARAC-FAMILY TRANSCRIPTIONAL REGULATOR"/>
    <property type="match status" value="1"/>
</dbReference>
<name>A0A4R2GK11_9BACT</name>
<dbReference type="InterPro" id="IPR018060">
    <property type="entry name" value="HTH_AraC"/>
</dbReference>
<dbReference type="AlphaFoldDB" id="A0A4R2GK11"/>
<dbReference type="Proteomes" id="UP000295221">
    <property type="component" value="Unassembled WGS sequence"/>
</dbReference>
<organism evidence="5 6">
    <name type="scientific">Natronoflexus pectinivorans</name>
    <dbReference type="NCBI Taxonomy" id="682526"/>
    <lineage>
        <taxon>Bacteria</taxon>
        <taxon>Pseudomonadati</taxon>
        <taxon>Bacteroidota</taxon>
        <taxon>Bacteroidia</taxon>
        <taxon>Marinilabiliales</taxon>
        <taxon>Marinilabiliaceae</taxon>
        <taxon>Natronoflexus</taxon>
    </lineage>
</organism>
<dbReference type="PROSITE" id="PS01124">
    <property type="entry name" value="HTH_ARAC_FAMILY_2"/>
    <property type="match status" value="1"/>
</dbReference>
<accession>A0A4R2GK11</accession>
<dbReference type="InterPro" id="IPR014710">
    <property type="entry name" value="RmlC-like_jellyroll"/>
</dbReference>
<dbReference type="PROSITE" id="PS00041">
    <property type="entry name" value="HTH_ARAC_FAMILY_1"/>
    <property type="match status" value="1"/>
</dbReference>
<comment type="caution">
    <text evidence="5">The sequence shown here is derived from an EMBL/GenBank/DDBJ whole genome shotgun (WGS) entry which is preliminary data.</text>
</comment>
<proteinExistence type="predicted"/>